<protein>
    <submittedName>
        <fullName evidence="1">15419_t:CDS:1</fullName>
    </submittedName>
</protein>
<keyword evidence="2" id="KW-1185">Reference proteome</keyword>
<comment type="caution">
    <text evidence="1">The sequence shown here is derived from an EMBL/GenBank/DDBJ whole genome shotgun (WGS) entry which is preliminary data.</text>
</comment>
<proteinExistence type="predicted"/>
<organism evidence="1 2">
    <name type="scientific">Racocetra persica</name>
    <dbReference type="NCBI Taxonomy" id="160502"/>
    <lineage>
        <taxon>Eukaryota</taxon>
        <taxon>Fungi</taxon>
        <taxon>Fungi incertae sedis</taxon>
        <taxon>Mucoromycota</taxon>
        <taxon>Glomeromycotina</taxon>
        <taxon>Glomeromycetes</taxon>
        <taxon>Diversisporales</taxon>
        <taxon>Gigasporaceae</taxon>
        <taxon>Racocetra</taxon>
    </lineage>
</organism>
<reference evidence="1" key="1">
    <citation type="submission" date="2021-06" db="EMBL/GenBank/DDBJ databases">
        <authorList>
            <person name="Kallberg Y."/>
            <person name="Tangrot J."/>
            <person name="Rosling A."/>
        </authorList>
    </citation>
    <scope>NUCLEOTIDE SEQUENCE</scope>
    <source>
        <strain evidence="1">MA461A</strain>
    </source>
</reference>
<dbReference type="EMBL" id="CAJVQC010033776">
    <property type="protein sequence ID" value="CAG8754834.1"/>
    <property type="molecule type" value="Genomic_DNA"/>
</dbReference>
<dbReference type="Proteomes" id="UP000789920">
    <property type="component" value="Unassembled WGS sequence"/>
</dbReference>
<name>A0ACA9QK05_9GLOM</name>
<sequence>EESSADEVKVKSKKQKTVPKESSLSEAKKLHSQYINLLRKKYWYTKHTQACLIEDNFYIKLTSMHLSIWAKELINGIGSSEVPPTHPIFNCQHTRDNNNKSPNTSSNFQTMQPMQSIQPIQLMQSIQPIQSMQSMQSIQPIQPIIIPMSYLLPQTGINQETFNQFYSNSLISQSNNLQSRKLSIPSLDNFFKQVDSEYGNTGEYLSFKEAFENENITTDMISELTDNEFEKLGVIKIGWRKILRK</sequence>
<evidence type="ECO:0000313" key="1">
    <source>
        <dbReference type="EMBL" id="CAG8754834.1"/>
    </source>
</evidence>
<feature type="non-terminal residue" evidence="1">
    <location>
        <position position="245"/>
    </location>
</feature>
<accession>A0ACA9QK05</accession>
<feature type="non-terminal residue" evidence="1">
    <location>
        <position position="1"/>
    </location>
</feature>
<evidence type="ECO:0000313" key="2">
    <source>
        <dbReference type="Proteomes" id="UP000789920"/>
    </source>
</evidence>
<gene>
    <name evidence="1" type="ORF">RPERSI_LOCUS14569</name>
</gene>